<feature type="domain" description="Alpha-L-rhamnosidase C-terminal" evidence="3">
    <location>
        <begin position="713"/>
        <end position="789"/>
    </location>
</feature>
<dbReference type="STRING" id="1075417.SAMN05421823_10454"/>
<dbReference type="AlphaFoldDB" id="A0A1G9GBU7"/>
<reference evidence="4 5" key="1">
    <citation type="submission" date="2016-10" db="EMBL/GenBank/DDBJ databases">
        <authorList>
            <person name="de Groot N.N."/>
        </authorList>
    </citation>
    <scope>NUCLEOTIDE SEQUENCE [LARGE SCALE GENOMIC DNA]</scope>
    <source>
        <strain evidence="4 5">DSM 25186</strain>
    </source>
</reference>
<proteinExistence type="predicted"/>
<accession>A0A1G9GBU7</accession>
<name>A0A1G9GBU7_9BACT</name>
<keyword evidence="5" id="KW-1185">Reference proteome</keyword>
<dbReference type="Gene3D" id="1.50.10.10">
    <property type="match status" value="1"/>
</dbReference>
<feature type="chain" id="PRO_5011501217" evidence="1">
    <location>
        <begin position="22"/>
        <end position="792"/>
    </location>
</feature>
<dbReference type="InterPro" id="IPR008979">
    <property type="entry name" value="Galactose-bd-like_sf"/>
</dbReference>
<dbReference type="EMBL" id="FNFO01000004">
    <property type="protein sequence ID" value="SDK98045.1"/>
    <property type="molecule type" value="Genomic_DNA"/>
</dbReference>
<keyword evidence="1" id="KW-0732">Signal</keyword>
<dbReference type="Pfam" id="PF17390">
    <property type="entry name" value="Bac_rhamnosid_C"/>
    <property type="match status" value="1"/>
</dbReference>
<evidence type="ECO:0000259" key="3">
    <source>
        <dbReference type="Pfam" id="PF17390"/>
    </source>
</evidence>
<dbReference type="InterPro" id="IPR008928">
    <property type="entry name" value="6-hairpin_glycosidase_sf"/>
</dbReference>
<evidence type="ECO:0000313" key="4">
    <source>
        <dbReference type="EMBL" id="SDK98045.1"/>
    </source>
</evidence>
<evidence type="ECO:0000256" key="1">
    <source>
        <dbReference type="SAM" id="SignalP"/>
    </source>
</evidence>
<dbReference type="Gene3D" id="2.60.420.10">
    <property type="entry name" value="Maltose phosphorylase, domain 3"/>
    <property type="match status" value="1"/>
</dbReference>
<dbReference type="GO" id="GO:0005975">
    <property type="term" value="P:carbohydrate metabolic process"/>
    <property type="evidence" value="ECO:0007669"/>
    <property type="project" value="InterPro"/>
</dbReference>
<dbReference type="SUPFAM" id="SSF49785">
    <property type="entry name" value="Galactose-binding domain-like"/>
    <property type="match status" value="1"/>
</dbReference>
<dbReference type="RefSeq" id="WP_089681828.1">
    <property type="nucleotide sequence ID" value="NZ_FNFO01000004.1"/>
</dbReference>
<evidence type="ECO:0000259" key="2">
    <source>
        <dbReference type="Pfam" id="PF17389"/>
    </source>
</evidence>
<dbReference type="Proteomes" id="UP000198510">
    <property type="component" value="Unassembled WGS sequence"/>
</dbReference>
<dbReference type="PANTHER" id="PTHR34987:SF2">
    <property type="entry name" value="B, PUTATIVE (AFU_ORTHOLOGUE AFUA_7G05040)-RELATED"/>
    <property type="match status" value="1"/>
</dbReference>
<dbReference type="Pfam" id="PF17389">
    <property type="entry name" value="Bac_rhamnosid6H"/>
    <property type="match status" value="1"/>
</dbReference>
<gene>
    <name evidence="4" type="ORF">SAMN05421823_10454</name>
</gene>
<evidence type="ECO:0000313" key="5">
    <source>
        <dbReference type="Proteomes" id="UP000198510"/>
    </source>
</evidence>
<dbReference type="OrthoDB" id="9815108at2"/>
<feature type="signal peptide" evidence="1">
    <location>
        <begin position="1"/>
        <end position="21"/>
    </location>
</feature>
<dbReference type="InterPro" id="IPR035398">
    <property type="entry name" value="Bac_rhamnosid_C"/>
</dbReference>
<dbReference type="PANTHER" id="PTHR34987">
    <property type="entry name" value="C, PUTATIVE (AFU_ORTHOLOGUE AFUA_3G02880)-RELATED"/>
    <property type="match status" value="1"/>
</dbReference>
<dbReference type="SUPFAM" id="SSF48208">
    <property type="entry name" value="Six-hairpin glycosidases"/>
    <property type="match status" value="1"/>
</dbReference>
<organism evidence="4 5">
    <name type="scientific">Catalinimonas alkaloidigena</name>
    <dbReference type="NCBI Taxonomy" id="1075417"/>
    <lineage>
        <taxon>Bacteria</taxon>
        <taxon>Pseudomonadati</taxon>
        <taxon>Bacteroidota</taxon>
        <taxon>Cytophagia</taxon>
        <taxon>Cytophagales</taxon>
        <taxon>Catalimonadaceae</taxon>
        <taxon>Catalinimonas</taxon>
    </lineage>
</organism>
<feature type="domain" description="Alpha-L-rhamnosidase six-hairpin glycosidase" evidence="2">
    <location>
        <begin position="385"/>
        <end position="703"/>
    </location>
</feature>
<dbReference type="InterPro" id="IPR012341">
    <property type="entry name" value="6hp_glycosidase-like_sf"/>
</dbReference>
<sequence length="792" mass="89276">MICKRLVFLLLFFVSLSTLQAQERPYRTDDRWNWHSWYAQWIAPPDIDPYAYGVYHLRKSFGLSSVPASLPVYVSGDNRYRLYVNGHYVGFGPARDDAFHWPYDSLDLAPHLQRGKNVIAVELVNFGPDRPVAQHSVQTGFILQAADTAYHTTINTGTPGWKTLQNEAYQPIPITTPALHAYVAIGVADSVAGARYPWGWQRPDFDDAAWADARRIQQGIGPGFVTDAKWLLVPRAIPPLEETPMRLPRVERTEGLTVAPAFLAGNQPITIPPNTQASLLLDNEVLTVGYPELRVSGGQGSRVRVTYAEALFDDRLQKGNRDATEGRKIFGYHDSFLPDGGPDRLFKPLWVRTFRYVQLDITTGNAPLTLQDYYNVFTAYPLEERARFASDDASLDAIWSVGWRTARLCAGETYFDCPYYEQLQYVGDTRIQALISLYVAGDARLMRQALLQLDHSRIPEGITQSRYPSHLRQLIPPFSLFWIAMIHDYHRHRNDSDLVRSLLPGIRTVLDWYGRRVDRTGMLGPLPWWNFADWAFPHGIPPGVDEGGSALISLQYLYALQYAAGIMADFGLAEEAERYGREAINLKNTIYRRCYSNNRGLLADTPEHEAYSQHTNAMGVLTNVIPLEDQPRVMRRLLEDAELTQTTFYYRFYLMQALYKAGLGDLYVEQLAPWRAMLELGLTTFAEQPDPTRSDCHAWSASPNFDLLATVCGIRSTSPGFRTVRIAPALGPLRQVEGVVPHPQGEVAVQFQKDAQGRLTGTVSLPEGVTGVLVWNGEEKKLKGGEQKVSMK</sequence>
<dbReference type="Gene3D" id="2.60.120.260">
    <property type="entry name" value="Galactose-binding domain-like"/>
    <property type="match status" value="2"/>
</dbReference>
<dbReference type="InterPro" id="IPR035396">
    <property type="entry name" value="Bac_rhamnosid6H"/>
</dbReference>
<protein>
    <submittedName>
        <fullName evidence="4">Alpha-L-rhamnosidase</fullName>
    </submittedName>
</protein>